<feature type="transmembrane region" description="Helical" evidence="1">
    <location>
        <begin position="104"/>
        <end position="123"/>
    </location>
</feature>
<reference evidence="2 3" key="1">
    <citation type="submission" date="2019-11" db="EMBL/GenBank/DDBJ databases">
        <title>Genome sequences of 17 halophilic strains isolated from different environments.</title>
        <authorList>
            <person name="Furrow R.E."/>
        </authorList>
    </citation>
    <scope>NUCLEOTIDE SEQUENCE [LARGE SCALE GENOMIC DNA]</scope>
    <source>
        <strain evidence="2 3">22514_16_FS</strain>
    </source>
</reference>
<dbReference type="InterPro" id="IPR018710">
    <property type="entry name" value="DUF2232"/>
</dbReference>
<feature type="transmembrane region" description="Helical" evidence="1">
    <location>
        <begin position="12"/>
        <end position="37"/>
    </location>
</feature>
<dbReference type="EMBL" id="WMEQ01000009">
    <property type="protein sequence ID" value="MYL34451.1"/>
    <property type="molecule type" value="Genomic_DNA"/>
</dbReference>
<accession>A0A6I5A3M6</accession>
<proteinExistence type="predicted"/>
<dbReference type="AlphaFoldDB" id="A0A6I5A3M6"/>
<keyword evidence="1" id="KW-0812">Transmembrane</keyword>
<gene>
    <name evidence="2" type="ORF">GLW05_12680</name>
</gene>
<dbReference type="OrthoDB" id="2987886at2"/>
<feature type="transmembrane region" description="Helical" evidence="1">
    <location>
        <begin position="213"/>
        <end position="232"/>
    </location>
</feature>
<feature type="transmembrane region" description="Helical" evidence="1">
    <location>
        <begin position="244"/>
        <end position="266"/>
    </location>
</feature>
<name>A0A6I5A3M6_9BACI</name>
<feature type="transmembrane region" description="Helical" evidence="1">
    <location>
        <begin position="273"/>
        <end position="293"/>
    </location>
</feature>
<keyword evidence="1" id="KW-1133">Transmembrane helix</keyword>
<feature type="transmembrane region" description="Helical" evidence="1">
    <location>
        <begin position="170"/>
        <end position="192"/>
    </location>
</feature>
<dbReference type="Pfam" id="PF09991">
    <property type="entry name" value="DUF2232"/>
    <property type="match status" value="1"/>
</dbReference>
<protein>
    <submittedName>
        <fullName evidence="2">DUF2232 domain-containing protein</fullName>
    </submittedName>
</protein>
<dbReference type="PANTHER" id="PTHR41324">
    <property type="entry name" value="MEMBRANE PROTEIN-RELATED"/>
    <property type="match status" value="1"/>
</dbReference>
<dbReference type="RefSeq" id="WP_160849075.1">
    <property type="nucleotide sequence ID" value="NZ_WMEQ01000009.1"/>
</dbReference>
<comment type="caution">
    <text evidence="2">The sequence shown here is derived from an EMBL/GenBank/DDBJ whole genome shotgun (WGS) entry which is preliminary data.</text>
</comment>
<dbReference type="PANTHER" id="PTHR41324:SF1">
    <property type="entry name" value="DUF2232 DOMAIN-CONTAINING PROTEIN"/>
    <property type="match status" value="1"/>
</dbReference>
<evidence type="ECO:0000313" key="3">
    <source>
        <dbReference type="Proteomes" id="UP000468638"/>
    </source>
</evidence>
<organism evidence="2 3">
    <name type="scientific">Pontibacillus yanchengensis</name>
    <dbReference type="NCBI Taxonomy" id="462910"/>
    <lineage>
        <taxon>Bacteria</taxon>
        <taxon>Bacillati</taxon>
        <taxon>Bacillota</taxon>
        <taxon>Bacilli</taxon>
        <taxon>Bacillales</taxon>
        <taxon>Bacillaceae</taxon>
        <taxon>Pontibacillus</taxon>
    </lineage>
</organism>
<evidence type="ECO:0000256" key="1">
    <source>
        <dbReference type="SAM" id="Phobius"/>
    </source>
</evidence>
<keyword evidence="1" id="KW-0472">Membrane</keyword>
<dbReference type="Proteomes" id="UP000468638">
    <property type="component" value="Unassembled WGS sequence"/>
</dbReference>
<sequence length="315" mass="35604">MKQSNVLKDGVLYTAIYLLILMVTVFIPGIEIITLFLLPLPFVLFASRYGWKATLAFSAGAVILSLFVATIYSLPLTAIAALGGVAVGLAIHQRKSPYEAWAQGAVGYVIGILMFYVLSLWLFNINWIEEIDGYIQESIQTSKRVMESVGSSVSEEQLQLLEEQFSQVTVLLPSFMGIFAVGLAFITLWLGFKMMNKLYKESFYFPPIRSLSLPKVLLWYYLIAVIATWFDFEQGTIWKEAVQNAYTFTGFFMTLQGLSFMFAYAYEKKLSKAFPITGVVLTLILPFLLLYPVRILGIIDLGFSLRERLSNKKDR</sequence>
<evidence type="ECO:0000313" key="2">
    <source>
        <dbReference type="EMBL" id="MYL34451.1"/>
    </source>
</evidence>